<organism evidence="1 2">
    <name type="scientific">Gigaspora rosea</name>
    <dbReference type="NCBI Taxonomy" id="44941"/>
    <lineage>
        <taxon>Eukaryota</taxon>
        <taxon>Fungi</taxon>
        <taxon>Fungi incertae sedis</taxon>
        <taxon>Mucoromycota</taxon>
        <taxon>Glomeromycotina</taxon>
        <taxon>Glomeromycetes</taxon>
        <taxon>Diversisporales</taxon>
        <taxon>Gigasporaceae</taxon>
        <taxon>Gigaspora</taxon>
    </lineage>
</organism>
<dbReference type="OrthoDB" id="5958018at2759"/>
<accession>A0A397V5R0</accession>
<gene>
    <name evidence="1" type="ORF">C2G38_2311919</name>
</gene>
<evidence type="ECO:0000313" key="1">
    <source>
        <dbReference type="EMBL" id="RIB17904.1"/>
    </source>
</evidence>
<name>A0A397V5R0_9GLOM</name>
<comment type="caution">
    <text evidence="1">The sequence shown here is derived from an EMBL/GenBank/DDBJ whole genome shotgun (WGS) entry which is preliminary data.</text>
</comment>
<evidence type="ECO:0000313" key="2">
    <source>
        <dbReference type="Proteomes" id="UP000266673"/>
    </source>
</evidence>
<protein>
    <submittedName>
        <fullName evidence="1">Uncharacterized protein</fullName>
    </submittedName>
</protein>
<dbReference type="EMBL" id="QKWP01000575">
    <property type="protein sequence ID" value="RIB17904.1"/>
    <property type="molecule type" value="Genomic_DNA"/>
</dbReference>
<reference evidence="1 2" key="1">
    <citation type="submission" date="2018-06" db="EMBL/GenBank/DDBJ databases">
        <title>Comparative genomics reveals the genomic features of Rhizophagus irregularis, R. cerebriforme, R. diaphanum and Gigaspora rosea, and their symbiotic lifestyle signature.</title>
        <authorList>
            <person name="Morin E."/>
            <person name="San Clemente H."/>
            <person name="Chen E.C.H."/>
            <person name="De La Providencia I."/>
            <person name="Hainaut M."/>
            <person name="Kuo A."/>
            <person name="Kohler A."/>
            <person name="Murat C."/>
            <person name="Tang N."/>
            <person name="Roy S."/>
            <person name="Loubradou J."/>
            <person name="Henrissat B."/>
            <person name="Grigoriev I.V."/>
            <person name="Corradi N."/>
            <person name="Roux C."/>
            <person name="Martin F.M."/>
        </authorList>
    </citation>
    <scope>NUCLEOTIDE SEQUENCE [LARGE SCALE GENOMIC DNA]</scope>
    <source>
        <strain evidence="1 2">DAOM 194757</strain>
    </source>
</reference>
<sequence>MLCHKCYMDLVENPLQRIKKGTKRVRVSVEEIGNEIETREAEEIQVGRAILEEGVEVVYENEEDTIIREEIEAIIRKNIMNEELESADEEEADFTAEQEVESIDEEEIRMINLVGVIKAMARIFYEREHVQKEGPIYSFDEMRKLLSQINSSLKDFFDQLYLLARPFQHCEKTMGRMKKLMVFLCYLLASLNNSKINSFKFDLAYYLDSVGTSNEGLNTLANIGITTTARAVDRKKRQFSAAHGEYVEKVLENHYSESALMLNVDDYHNIHVQRQPNTTSTSWAAHMATIIANPCPISAIPRNRALNPKIVDDELILKHLDERFIKNLGVSYHDRRQNYIGKCSDDSLIEQLTLHSYDDRLAEKKSNRHIQNTILFDFVESSLKSVEDYTKALQVVYNQRPMQEYLSNNAIPIVADWPGQFFIRKAIAHRLLLNNEIISSFVTAFVPMMGPLHVSLNTRELVFKKNWFLFNNVYKGIFRQKKELGKKPQPWRIDLMLHVMHMAWLDISDIVFSKFGRTCKNLEFLYLTDLLSNLIPLVLDVYAVYYREGNWPVYEEACMRCWCDLFLRFDRRNYKRAPLMFFSDIFYWMEIQHPMINIITNHLASLSDCPVELVHSIIRRTNKFSEADQLQKVAHFIFQHRGDDVFRRYFVNSIKYPYTPKQLHTLYKKCAIVLLDMFKKIYRARYSYSLIIDSSDGINTYKLHSLGYEITDRHLPRGFVTSRKPFTTVLCDYLRCDRTDYANFLDDGKVLSCGHSYHNHCLEKCQFKCIICLEYLRGEITKNINSLKVSMKKKLGENEFIEEDTENIIDDNLDDSEAVGNVNTIENLLKNAKKSFSEL</sequence>
<keyword evidence="2" id="KW-1185">Reference proteome</keyword>
<dbReference type="STRING" id="44941.A0A397V5R0"/>
<dbReference type="Proteomes" id="UP000266673">
    <property type="component" value="Unassembled WGS sequence"/>
</dbReference>
<proteinExistence type="predicted"/>
<dbReference type="AlphaFoldDB" id="A0A397V5R0"/>